<accession>A0A139XDJ3</accession>
<feature type="transmembrane region" description="Helical" evidence="5">
    <location>
        <begin position="80"/>
        <end position="101"/>
    </location>
</feature>
<evidence type="ECO:0000256" key="2">
    <source>
        <dbReference type="ARBA" id="ARBA00022692"/>
    </source>
</evidence>
<keyword evidence="4 5" id="KW-0472">Membrane</keyword>
<gene>
    <name evidence="6" type="ORF">WA1_15120</name>
</gene>
<dbReference type="InterPro" id="IPR023352">
    <property type="entry name" value="MAPEG-like_dom_sf"/>
</dbReference>
<dbReference type="Gene3D" id="1.20.120.550">
    <property type="entry name" value="Membrane associated eicosanoid/glutathione metabolism-like domain"/>
    <property type="match status" value="1"/>
</dbReference>
<feature type="transmembrane region" description="Helical" evidence="5">
    <location>
        <begin position="6"/>
        <end position="24"/>
    </location>
</feature>
<proteinExistence type="predicted"/>
<dbReference type="SUPFAM" id="SSF161084">
    <property type="entry name" value="MAPEG domain-like"/>
    <property type="match status" value="1"/>
</dbReference>
<name>A0A139XDJ3_9CYAN</name>
<evidence type="ECO:0000256" key="1">
    <source>
        <dbReference type="ARBA" id="ARBA00004370"/>
    </source>
</evidence>
<dbReference type="STRING" id="128403.WA1_15120"/>
<dbReference type="EMBL" id="ANNX02000017">
    <property type="protein sequence ID" value="KYC42672.1"/>
    <property type="molecule type" value="Genomic_DNA"/>
</dbReference>
<dbReference type="RefSeq" id="WP_017742584.1">
    <property type="nucleotide sequence ID" value="NZ_KQ976354.1"/>
</dbReference>
<comment type="subcellular location">
    <subcellularLocation>
        <location evidence="1">Membrane</location>
    </subcellularLocation>
</comment>
<dbReference type="Proteomes" id="UP000076925">
    <property type="component" value="Unassembled WGS sequence"/>
</dbReference>
<comment type="caution">
    <text evidence="6">The sequence shown here is derived from an EMBL/GenBank/DDBJ whole genome shotgun (WGS) entry which is preliminary data.</text>
</comment>
<evidence type="ECO:0000256" key="4">
    <source>
        <dbReference type="ARBA" id="ARBA00023136"/>
    </source>
</evidence>
<dbReference type="PANTHER" id="PTHR35371:SF1">
    <property type="entry name" value="BLR7753 PROTEIN"/>
    <property type="match status" value="1"/>
</dbReference>
<keyword evidence="3 5" id="KW-1133">Transmembrane helix</keyword>
<feature type="transmembrane region" description="Helical" evidence="5">
    <location>
        <begin position="58"/>
        <end position="74"/>
    </location>
</feature>
<evidence type="ECO:0000313" key="6">
    <source>
        <dbReference type="EMBL" id="KYC42672.1"/>
    </source>
</evidence>
<dbReference type="AlphaFoldDB" id="A0A139XDJ3"/>
<reference evidence="6 7" key="1">
    <citation type="journal article" date="2013" name="Genome Biol. Evol.">
        <title>Genomes of Stigonematalean cyanobacteria (subsection V) and the evolution of oxygenic photosynthesis from prokaryotes to plastids.</title>
        <authorList>
            <person name="Dagan T."/>
            <person name="Roettger M."/>
            <person name="Stucken K."/>
            <person name="Landan G."/>
            <person name="Koch R."/>
            <person name="Major P."/>
            <person name="Gould S.B."/>
            <person name="Goremykin V.V."/>
            <person name="Rippka R."/>
            <person name="Tandeau de Marsac N."/>
            <person name="Gugger M."/>
            <person name="Lockhart P.J."/>
            <person name="Allen J.F."/>
            <person name="Brune I."/>
            <person name="Maus I."/>
            <person name="Puhler A."/>
            <person name="Martin W.F."/>
        </authorList>
    </citation>
    <scope>NUCLEOTIDE SEQUENCE [LARGE SCALE GENOMIC DNA]</scope>
    <source>
        <strain evidence="6 7">PCC 7110</strain>
    </source>
</reference>
<dbReference type="OrthoDB" id="513661at2"/>
<evidence type="ECO:0000256" key="5">
    <source>
        <dbReference type="SAM" id="Phobius"/>
    </source>
</evidence>
<keyword evidence="7" id="KW-1185">Reference proteome</keyword>
<dbReference type="Pfam" id="PF01124">
    <property type="entry name" value="MAPEG"/>
    <property type="match status" value="1"/>
</dbReference>
<feature type="transmembrane region" description="Helical" evidence="5">
    <location>
        <begin position="108"/>
        <end position="127"/>
    </location>
</feature>
<protein>
    <submittedName>
        <fullName evidence="6">MAPEG family protein</fullName>
    </submittedName>
</protein>
<sequence>MTIFLYSIAAAAVLIYVPFLVVGYGRMQVGYDISAPRAMFDKLPPLAQRATWAHQNSFEAFMIFTAAALMAYVTGVNSPIAAGAAVTFIVARLLYSAFYIFNVPILRSLMFVVGSLGSATLMAFSIMEVTNK</sequence>
<keyword evidence="2 5" id="KW-0812">Transmembrane</keyword>
<evidence type="ECO:0000313" key="7">
    <source>
        <dbReference type="Proteomes" id="UP000076925"/>
    </source>
</evidence>
<organism evidence="6 7">
    <name type="scientific">Scytonema hofmannii PCC 7110</name>
    <dbReference type="NCBI Taxonomy" id="128403"/>
    <lineage>
        <taxon>Bacteria</taxon>
        <taxon>Bacillati</taxon>
        <taxon>Cyanobacteriota</taxon>
        <taxon>Cyanophyceae</taxon>
        <taxon>Nostocales</taxon>
        <taxon>Scytonemataceae</taxon>
        <taxon>Scytonema</taxon>
    </lineage>
</organism>
<dbReference type="InterPro" id="IPR001129">
    <property type="entry name" value="Membr-assoc_MAPEG"/>
</dbReference>
<dbReference type="PANTHER" id="PTHR35371">
    <property type="entry name" value="INNER MEMBRANE PROTEIN"/>
    <property type="match status" value="1"/>
</dbReference>
<dbReference type="GO" id="GO:0016020">
    <property type="term" value="C:membrane"/>
    <property type="evidence" value="ECO:0007669"/>
    <property type="project" value="UniProtKB-SubCell"/>
</dbReference>
<evidence type="ECO:0000256" key="3">
    <source>
        <dbReference type="ARBA" id="ARBA00022989"/>
    </source>
</evidence>